<name>W7T7I4_9STRA</name>
<keyword evidence="2" id="KW-0472">Membrane</keyword>
<reference evidence="3 4" key="1">
    <citation type="journal article" date="2014" name="Mol. Plant">
        <title>Chromosome Scale Genome Assembly and Transcriptome Profiling of Nannochloropsis gaditana in Nitrogen Depletion.</title>
        <authorList>
            <person name="Corteggiani Carpinelli E."/>
            <person name="Telatin A."/>
            <person name="Vitulo N."/>
            <person name="Forcato C."/>
            <person name="D'Angelo M."/>
            <person name="Schiavon R."/>
            <person name="Vezzi A."/>
            <person name="Giacometti G.M."/>
            <person name="Morosinotto T."/>
            <person name="Valle G."/>
        </authorList>
    </citation>
    <scope>NUCLEOTIDE SEQUENCE [LARGE SCALE GENOMIC DNA]</scope>
    <source>
        <strain evidence="3 4">B-31</strain>
    </source>
</reference>
<sequence length="179" mass="19931">MEGHTKFSISSRTHPSFVPPLSRPPVLRSGGRPATTRATRPFLPAPAHLHCNVWSSILIAETTADFGPVNPIFEARLDVGALFSLVIMSLVVALFWARVITAITDREKRESLERIQREIRVKKLTGRFDGGDEETLRLAKEEQARPALGEVGSFLRKFRLVNEGRRIKEDGGADDNSTE</sequence>
<evidence type="ECO:0000313" key="4">
    <source>
        <dbReference type="Proteomes" id="UP000019335"/>
    </source>
</evidence>
<gene>
    <name evidence="3" type="ORF">Naga_100102g15</name>
</gene>
<dbReference type="Proteomes" id="UP000019335">
    <property type="component" value="Chromosome 19"/>
</dbReference>
<evidence type="ECO:0000313" key="3">
    <source>
        <dbReference type="EMBL" id="EWM22965.1"/>
    </source>
</evidence>
<protein>
    <recommendedName>
        <fullName evidence="5">Transmembrane protein</fullName>
    </recommendedName>
</protein>
<dbReference type="EMBL" id="AZIL01001964">
    <property type="protein sequence ID" value="EWM22965.1"/>
    <property type="molecule type" value="Genomic_DNA"/>
</dbReference>
<evidence type="ECO:0000256" key="1">
    <source>
        <dbReference type="SAM" id="MobiDB-lite"/>
    </source>
</evidence>
<accession>W7T7I4</accession>
<keyword evidence="2" id="KW-1133">Transmembrane helix</keyword>
<evidence type="ECO:0008006" key="5">
    <source>
        <dbReference type="Google" id="ProtNLM"/>
    </source>
</evidence>
<feature type="transmembrane region" description="Helical" evidence="2">
    <location>
        <begin position="79"/>
        <end position="99"/>
    </location>
</feature>
<comment type="caution">
    <text evidence="3">The sequence shown here is derived from an EMBL/GenBank/DDBJ whole genome shotgun (WGS) entry which is preliminary data.</text>
</comment>
<organism evidence="3 4">
    <name type="scientific">Nannochloropsis gaditana</name>
    <dbReference type="NCBI Taxonomy" id="72520"/>
    <lineage>
        <taxon>Eukaryota</taxon>
        <taxon>Sar</taxon>
        <taxon>Stramenopiles</taxon>
        <taxon>Ochrophyta</taxon>
        <taxon>Eustigmatophyceae</taxon>
        <taxon>Eustigmatales</taxon>
        <taxon>Monodopsidaceae</taxon>
        <taxon>Nannochloropsis</taxon>
    </lineage>
</organism>
<dbReference type="AlphaFoldDB" id="W7T7I4"/>
<keyword evidence="2" id="KW-0812">Transmembrane</keyword>
<keyword evidence="4" id="KW-1185">Reference proteome</keyword>
<proteinExistence type="predicted"/>
<feature type="region of interest" description="Disordered" evidence="1">
    <location>
        <begin position="1"/>
        <end position="39"/>
    </location>
</feature>
<evidence type="ECO:0000256" key="2">
    <source>
        <dbReference type="SAM" id="Phobius"/>
    </source>
</evidence>